<reference evidence="8" key="1">
    <citation type="journal article" date="2019" name="Gigascience">
        <title>De novo genome assembly of the endangered Acer yangbiense, a plant species with extremely small populations endemic to Yunnan Province, China.</title>
        <authorList>
            <person name="Yang J."/>
            <person name="Wariss H.M."/>
            <person name="Tao L."/>
            <person name="Zhang R."/>
            <person name="Yun Q."/>
            <person name="Hollingsworth P."/>
            <person name="Dao Z."/>
            <person name="Luo G."/>
            <person name="Guo H."/>
            <person name="Ma Y."/>
            <person name="Sun W."/>
        </authorList>
    </citation>
    <scope>NUCLEOTIDE SEQUENCE [LARGE SCALE GENOMIC DNA]</scope>
    <source>
        <strain evidence="8">cv. Malutang</strain>
    </source>
</reference>
<name>A0A5C7HG35_9ROSI</name>
<evidence type="ECO:0000313" key="7">
    <source>
        <dbReference type="EMBL" id="TXG55911.1"/>
    </source>
</evidence>
<dbReference type="InterPro" id="IPR036093">
    <property type="entry name" value="NAC_dom_sf"/>
</dbReference>
<protein>
    <recommendedName>
        <fullName evidence="6">NAC domain-containing protein</fullName>
    </recommendedName>
</protein>
<evidence type="ECO:0000256" key="2">
    <source>
        <dbReference type="ARBA" id="ARBA00023125"/>
    </source>
</evidence>
<dbReference type="SUPFAM" id="SSF101941">
    <property type="entry name" value="NAC domain"/>
    <property type="match status" value="1"/>
</dbReference>
<feature type="region of interest" description="Disordered" evidence="5">
    <location>
        <begin position="285"/>
        <end position="311"/>
    </location>
</feature>
<proteinExistence type="predicted"/>
<dbReference type="EMBL" id="VAHF01000008">
    <property type="protein sequence ID" value="TXG55911.1"/>
    <property type="molecule type" value="Genomic_DNA"/>
</dbReference>
<dbReference type="InterPro" id="IPR003441">
    <property type="entry name" value="NAC-dom"/>
</dbReference>
<organism evidence="7 8">
    <name type="scientific">Acer yangbiense</name>
    <dbReference type="NCBI Taxonomy" id="1000413"/>
    <lineage>
        <taxon>Eukaryota</taxon>
        <taxon>Viridiplantae</taxon>
        <taxon>Streptophyta</taxon>
        <taxon>Embryophyta</taxon>
        <taxon>Tracheophyta</taxon>
        <taxon>Spermatophyta</taxon>
        <taxon>Magnoliopsida</taxon>
        <taxon>eudicotyledons</taxon>
        <taxon>Gunneridae</taxon>
        <taxon>Pentapetalae</taxon>
        <taxon>rosids</taxon>
        <taxon>malvids</taxon>
        <taxon>Sapindales</taxon>
        <taxon>Sapindaceae</taxon>
        <taxon>Hippocastanoideae</taxon>
        <taxon>Acereae</taxon>
        <taxon>Acer</taxon>
    </lineage>
</organism>
<dbReference type="Pfam" id="PF02365">
    <property type="entry name" value="NAM"/>
    <property type="match status" value="1"/>
</dbReference>
<dbReference type="OrthoDB" id="774757at2759"/>
<comment type="caution">
    <text evidence="7">The sequence shown here is derived from an EMBL/GenBank/DDBJ whole genome shotgun (WGS) entry which is preliminary data.</text>
</comment>
<accession>A0A5C7HG35</accession>
<dbReference type="PANTHER" id="PTHR31719:SF148">
    <property type="entry name" value="NAC TRANSCRIPTION FACTOR 25"/>
    <property type="match status" value="1"/>
</dbReference>
<keyword evidence="1" id="KW-0805">Transcription regulation</keyword>
<evidence type="ECO:0000256" key="5">
    <source>
        <dbReference type="SAM" id="MobiDB-lite"/>
    </source>
</evidence>
<dbReference type="GO" id="GO:0003677">
    <property type="term" value="F:DNA binding"/>
    <property type="evidence" value="ECO:0007669"/>
    <property type="project" value="UniProtKB-KW"/>
</dbReference>
<dbReference type="GO" id="GO:0006355">
    <property type="term" value="P:regulation of DNA-templated transcription"/>
    <property type="evidence" value="ECO:0007669"/>
    <property type="project" value="InterPro"/>
</dbReference>
<dbReference type="Proteomes" id="UP000323000">
    <property type="component" value="Chromosome 8"/>
</dbReference>
<evidence type="ECO:0000256" key="3">
    <source>
        <dbReference type="ARBA" id="ARBA00023163"/>
    </source>
</evidence>
<keyword evidence="8" id="KW-1185">Reference proteome</keyword>
<keyword evidence="2" id="KW-0238">DNA-binding</keyword>
<evidence type="ECO:0000256" key="1">
    <source>
        <dbReference type="ARBA" id="ARBA00023015"/>
    </source>
</evidence>
<dbReference type="AlphaFoldDB" id="A0A5C7HG35"/>
<gene>
    <name evidence="7" type="ORF">EZV62_017224</name>
</gene>
<dbReference type="PROSITE" id="PS51005">
    <property type="entry name" value="NAC"/>
    <property type="match status" value="1"/>
</dbReference>
<keyword evidence="4" id="KW-0539">Nucleus</keyword>
<feature type="domain" description="NAC" evidence="6">
    <location>
        <begin position="128"/>
        <end position="278"/>
    </location>
</feature>
<dbReference type="GO" id="GO:0048731">
    <property type="term" value="P:system development"/>
    <property type="evidence" value="ECO:0007669"/>
    <property type="project" value="TreeGrafter"/>
</dbReference>
<dbReference type="Gene3D" id="2.170.150.80">
    <property type="entry name" value="NAC domain"/>
    <property type="match status" value="1"/>
</dbReference>
<keyword evidence="3" id="KW-0804">Transcription</keyword>
<sequence>MADCISRFVNSKRHVVSSAAPATISLSGLKDANLGSPTFVTVLVRTMVEFMSMVLRINGVSLGHIVCFPWDQIGGGCYSALPLDVIGVAASPQRRMSKDALCWNLRDLMFPMMTTDHHHQVMKNNEVPAVGYRFDPTDKELIADYLFNKVHGNPLPSTTAVKECDVYGDSRAWKGLFEALEEDTLYFFTRLKKKAEKGKRIDRVTDSGTWKGQQGDKEIFCYNGNQMVHIGSKSNFSFIPKDGIKESRGTWVMHEYRLKGCQLDQNTNSYMLCRIKKMKKKGKKGWAASDYNDDDDDDNGSRTAQFGPSDHNVGVATTEADFQTHQQAADKEMFSYNGNQMVHIGSRNNFSFIPKLEGIQETRWYGLSDDRDDHDDVHMEAIVGTTTRDEADFETQQVQVQVADHTTSTSNNNLNRTISIDEEIMYWHKLVYGDDATHTLQ</sequence>
<evidence type="ECO:0000313" key="8">
    <source>
        <dbReference type="Proteomes" id="UP000323000"/>
    </source>
</evidence>
<dbReference type="PANTHER" id="PTHR31719">
    <property type="entry name" value="NAC TRANSCRIPTION FACTOR 56"/>
    <property type="match status" value="1"/>
</dbReference>
<evidence type="ECO:0000256" key="4">
    <source>
        <dbReference type="ARBA" id="ARBA00023242"/>
    </source>
</evidence>
<evidence type="ECO:0000259" key="6">
    <source>
        <dbReference type="PROSITE" id="PS51005"/>
    </source>
</evidence>